<reference evidence="2" key="1">
    <citation type="submission" date="2016-10" db="EMBL/GenBank/DDBJ databases">
        <authorList>
            <person name="Varghese N."/>
        </authorList>
    </citation>
    <scope>NUCLEOTIDE SEQUENCE [LARGE SCALE GENOMIC DNA]</scope>
    <source>
        <strain evidence="2">DSM 18820</strain>
    </source>
</reference>
<sequence>MRTRLFKTCTAAACIALLYGCTPDNEEMADFEKINRAQAAILEPGCEMVTFDHVVTGTNGFVTAVMSSPGSEQIMVHAYQRTASGSYRTNLNVANIFDSSQDWSQHLHDMQVVDILTPHQDFGGGGVGAGGARGSAYANDSDLGDMMIINRFDEANKPYDNNSGGMISFDFSSMGTVTMSSITVLDVDSYEGASKIELFGANGNLLSVVPVQISESNGKQIVDLGNTAGVARMVVHLGPDVTGASTGSGAVDNIVFCRPPQEYGCTYTQGYWKNHATGKKADAAWNGMHDDQFYQSGSTYLQVLNTAPKGGNAYYILAHQFIAAKLNMVNASSTPEVTAAFNSAEAYFSTATPANPYGAASRADLIRWAGILADYNEGRVGPGHCD</sequence>
<gene>
    <name evidence="1" type="ORF">SAMN04487941_3449</name>
</gene>
<dbReference type="Proteomes" id="UP000182491">
    <property type="component" value="Unassembled WGS sequence"/>
</dbReference>
<proteinExistence type="predicted"/>
<dbReference type="AlphaFoldDB" id="A0A1I7K6I2"/>
<dbReference type="OrthoDB" id="629398at2"/>
<evidence type="ECO:0000313" key="2">
    <source>
        <dbReference type="Proteomes" id="UP000182491"/>
    </source>
</evidence>
<dbReference type="STRING" id="388950.GCA_001611675_01031"/>
<name>A0A1I7K6I2_9BACT</name>
<organism evidence="1 2">
    <name type="scientific">Pontibacter akesuensis</name>
    <dbReference type="NCBI Taxonomy" id="388950"/>
    <lineage>
        <taxon>Bacteria</taxon>
        <taxon>Pseudomonadati</taxon>
        <taxon>Bacteroidota</taxon>
        <taxon>Cytophagia</taxon>
        <taxon>Cytophagales</taxon>
        <taxon>Hymenobacteraceae</taxon>
        <taxon>Pontibacter</taxon>
    </lineage>
</organism>
<dbReference type="EMBL" id="FPCA01000004">
    <property type="protein sequence ID" value="SFU93045.1"/>
    <property type="molecule type" value="Genomic_DNA"/>
</dbReference>
<accession>A0A1I7K6I2</accession>
<protein>
    <submittedName>
        <fullName evidence="1">Uncharacterized protein</fullName>
    </submittedName>
</protein>
<keyword evidence="2" id="KW-1185">Reference proteome</keyword>
<dbReference type="RefSeq" id="WP_139237209.1">
    <property type="nucleotide sequence ID" value="NZ_BMXC01000004.1"/>
</dbReference>
<evidence type="ECO:0000313" key="1">
    <source>
        <dbReference type="EMBL" id="SFU93045.1"/>
    </source>
</evidence>
<dbReference type="PROSITE" id="PS51257">
    <property type="entry name" value="PROKAR_LIPOPROTEIN"/>
    <property type="match status" value="1"/>
</dbReference>